<feature type="domain" description="Nephrocystin 3-like N-terminal" evidence="7">
    <location>
        <begin position="39"/>
        <end position="169"/>
    </location>
</feature>
<keyword evidence="5" id="KW-0175">Coiled coil</keyword>
<evidence type="ECO:0000313" key="10">
    <source>
        <dbReference type="EMBL" id="CAG7833659.1"/>
    </source>
</evidence>
<evidence type="ECO:0000259" key="9">
    <source>
        <dbReference type="Pfam" id="PF25521"/>
    </source>
</evidence>
<feature type="repeat" description="ANK" evidence="4">
    <location>
        <begin position="593"/>
        <end position="625"/>
    </location>
</feature>
<gene>
    <name evidence="10" type="ORF">AFUS01_LOCUS43257</name>
</gene>
<keyword evidence="2" id="KW-0677">Repeat</keyword>
<dbReference type="Pfam" id="PF12796">
    <property type="entry name" value="Ank_2"/>
    <property type="match status" value="4"/>
</dbReference>
<dbReference type="Pfam" id="PF13637">
    <property type="entry name" value="Ank_4"/>
    <property type="match status" value="2"/>
</dbReference>
<feature type="coiled-coil region" evidence="5">
    <location>
        <begin position="483"/>
        <end position="510"/>
    </location>
</feature>
<dbReference type="InterPro" id="IPR058018">
    <property type="entry name" value="AAA_lid_TANC1/2"/>
</dbReference>
<dbReference type="PANTHER" id="PTHR24188">
    <property type="entry name" value="ANKYRIN REPEAT PROTEIN"/>
    <property type="match status" value="1"/>
</dbReference>
<feature type="region of interest" description="Disordered" evidence="6">
    <location>
        <begin position="1405"/>
        <end position="1429"/>
    </location>
</feature>
<dbReference type="PROSITE" id="PS50088">
    <property type="entry name" value="ANK_REPEAT"/>
    <property type="match status" value="16"/>
</dbReference>
<feature type="region of interest" description="Disordered" evidence="6">
    <location>
        <begin position="1226"/>
        <end position="1271"/>
    </location>
</feature>
<evidence type="ECO:0000259" key="7">
    <source>
        <dbReference type="Pfam" id="PF24883"/>
    </source>
</evidence>
<feature type="domain" description="TANC1/2-like winged helix" evidence="9">
    <location>
        <begin position="316"/>
        <end position="437"/>
    </location>
</feature>
<comment type="caution">
    <text evidence="10">The sequence shown here is derived from an EMBL/GenBank/DDBJ whole genome shotgun (WGS) entry which is preliminary data.</text>
</comment>
<evidence type="ECO:0000256" key="3">
    <source>
        <dbReference type="ARBA" id="ARBA00023043"/>
    </source>
</evidence>
<feature type="repeat" description="ANK" evidence="4">
    <location>
        <begin position="862"/>
        <end position="894"/>
    </location>
</feature>
<evidence type="ECO:0000259" key="8">
    <source>
        <dbReference type="Pfam" id="PF25520"/>
    </source>
</evidence>
<protein>
    <recommendedName>
        <fullName evidence="12">Ankyrin repeat domain-containing protein 50</fullName>
    </recommendedName>
</protein>
<feature type="repeat" description="ANK" evidence="4">
    <location>
        <begin position="895"/>
        <end position="927"/>
    </location>
</feature>
<evidence type="ECO:0008006" key="12">
    <source>
        <dbReference type="Google" id="ProtNLM"/>
    </source>
</evidence>
<feature type="compositionally biased region" description="Basic and acidic residues" evidence="6">
    <location>
        <begin position="1135"/>
        <end position="1147"/>
    </location>
</feature>
<dbReference type="Pfam" id="PF25521">
    <property type="entry name" value="WHD_TANC1"/>
    <property type="match status" value="1"/>
</dbReference>
<dbReference type="OrthoDB" id="427518at2759"/>
<dbReference type="InterPro" id="IPR002110">
    <property type="entry name" value="Ankyrin_rpt"/>
</dbReference>
<dbReference type="Pfam" id="PF25520">
    <property type="entry name" value="AAA_lid_TANC1"/>
    <property type="match status" value="1"/>
</dbReference>
<feature type="repeat" description="ANK" evidence="4">
    <location>
        <begin position="626"/>
        <end position="658"/>
    </location>
</feature>
<dbReference type="SMART" id="SM00248">
    <property type="entry name" value="ANK"/>
    <property type="match status" value="18"/>
</dbReference>
<feature type="repeat" description="ANK" evidence="4">
    <location>
        <begin position="692"/>
        <end position="724"/>
    </location>
</feature>
<feature type="repeat" description="ANK" evidence="4">
    <location>
        <begin position="961"/>
        <end position="993"/>
    </location>
</feature>
<feature type="repeat" description="ANK" evidence="4">
    <location>
        <begin position="659"/>
        <end position="691"/>
    </location>
</feature>
<feature type="repeat" description="ANK" evidence="4">
    <location>
        <begin position="1027"/>
        <end position="1059"/>
    </location>
</feature>
<dbReference type="PROSITE" id="PS50297">
    <property type="entry name" value="ANK_REP_REGION"/>
    <property type="match status" value="15"/>
</dbReference>
<evidence type="ECO:0000256" key="4">
    <source>
        <dbReference type="PROSITE-ProRule" id="PRU00023"/>
    </source>
</evidence>
<organism evidence="10 11">
    <name type="scientific">Allacma fusca</name>
    <dbReference type="NCBI Taxonomy" id="39272"/>
    <lineage>
        <taxon>Eukaryota</taxon>
        <taxon>Metazoa</taxon>
        <taxon>Ecdysozoa</taxon>
        <taxon>Arthropoda</taxon>
        <taxon>Hexapoda</taxon>
        <taxon>Collembola</taxon>
        <taxon>Symphypleona</taxon>
        <taxon>Sminthuridae</taxon>
        <taxon>Allacma</taxon>
    </lineage>
</organism>
<evidence type="ECO:0000256" key="6">
    <source>
        <dbReference type="SAM" id="MobiDB-lite"/>
    </source>
</evidence>
<evidence type="ECO:0000256" key="5">
    <source>
        <dbReference type="SAM" id="Coils"/>
    </source>
</evidence>
<keyword evidence="3 4" id="KW-0040">ANK repeat</keyword>
<dbReference type="EMBL" id="CAJVCH010569973">
    <property type="protein sequence ID" value="CAG7833659.1"/>
    <property type="molecule type" value="Genomic_DNA"/>
</dbReference>
<feature type="repeat" description="ANK" evidence="4">
    <location>
        <begin position="928"/>
        <end position="960"/>
    </location>
</feature>
<evidence type="ECO:0000256" key="1">
    <source>
        <dbReference type="ARBA" id="ARBA00022553"/>
    </source>
</evidence>
<feature type="region of interest" description="Disordered" evidence="6">
    <location>
        <begin position="1130"/>
        <end position="1196"/>
    </location>
</feature>
<feature type="repeat" description="ANK" evidence="4">
    <location>
        <begin position="994"/>
        <end position="1026"/>
    </location>
</feature>
<dbReference type="PANTHER" id="PTHR24188:SF29">
    <property type="entry name" value="GH09064P"/>
    <property type="match status" value="1"/>
</dbReference>
<feature type="compositionally biased region" description="Low complexity" evidence="6">
    <location>
        <begin position="1176"/>
        <end position="1191"/>
    </location>
</feature>
<feature type="repeat" description="ANK" evidence="4">
    <location>
        <begin position="829"/>
        <end position="861"/>
    </location>
</feature>
<dbReference type="Pfam" id="PF00023">
    <property type="entry name" value="Ank"/>
    <property type="match status" value="2"/>
</dbReference>
<dbReference type="InterPro" id="IPR058056">
    <property type="entry name" value="WH_TANC1/2"/>
</dbReference>
<feature type="repeat" description="ANK" evidence="4">
    <location>
        <begin position="560"/>
        <end position="592"/>
    </location>
</feature>
<reference evidence="10" key="1">
    <citation type="submission" date="2021-06" db="EMBL/GenBank/DDBJ databases">
        <authorList>
            <person name="Hodson N. C."/>
            <person name="Mongue J. A."/>
            <person name="Jaron S. K."/>
        </authorList>
    </citation>
    <scope>NUCLEOTIDE SEQUENCE</scope>
</reference>
<sequence>MAQSLIQGKRFFCREWVFSKLWHCLESLQHRCEEEGASNHGRNGILIVGGPGAGKTALCSEMVAPTVTHGKQRSLRKRLLAHHFCQSHDSDTLSLPEFITHLAEQLAESSLIPGYLDKIGEDGANKALEQVSSDPDTAFKKVILFPLLGISKPKQCCFILVDSIDESYHALASSNNLGHSSSATGASKTISDLLGSHFHLFPPWLILVCTARKQSKSVAKTFTGFRKISLDDLRKSQVVKDVQQYILSRLDQDYSLRQHISRETAEMLNQLHIKSNGCFLYLEKVLDGISENFIVLREIREIPGTLYGLYLWLCQRLFTKKQFSKVQIILSILLASRKPLRDEELFLCLQTRNAAVTKEDFSKRMHVLRRVLIKSHDGYRILFHHSFAEWLLDVKYCTQKYLCQAAEGHSMLAVALASQAPEINQSGILELIHHLLRMGKPTLDPNLLPLFVLSTGVNVVSAVFDMNNIDIRIVKLLESCGAIKKTDHQLNQLENQAVAATETNLNVQINGSDNCLYEGGGEAPCEVTEEAAAISTGSEDIIESYPMLTVIGDVNQVDYNQRTPLHNGANEGNLELVKLLIDRNAALEAVDRHGRTPLNLAARQGHEAVLTALLAAGADVDHADNDGWTPLRSAAWAGHVGIVDTLLSHGAEVDLTDGDGRTALRAAAWGGHEEVVSSLLRAGASPSLADNEGRTPLIAAAYMGHAEIVEKLLAAGANVNHADSDGRTALSVAALCVAASQGHLRVVTLLLEKNAAVDHQDREGTTPLLVAAFEGHKEVCELLLEYEADVDCADKAGRTPLWAAASMGHAAVAELLLFWGAYVDHIDGEGRTVLSVAAAQGNVGVVRLLLARGLDEGHRDHAGWTPLHYAAFEGHQEVMEALIEAGARINDIDNDGKHSLLLASQEGHITLVESLLNYGAAIDQRSHDGRTALRAAAIDGYKDVVQLVVSRGSDVNYRDADGRSTLYLLALENRVSMAQFLIRSGADVEARDLEGRTPLHVSGWQGHLEMVELLVSAGAEVNATDNDKRTPLQSASWQGHANIVRLLCERGSRVDHTCNQGATALCIAAQEGHVECVRVLLEWGANPTHSDRCGRTPIRVALKSGHSSISRLLEDATMARSKTMLAGATCLPGWDDPRQTETLDPNKHPNPLSFTDSTPELEKRRSLHSTSAPQGTSNKSSSNFTASTKSSQKSISDRITAVQLNPDKNMPAGNHRKYSALSFTQQVQQLSRAKGRPGSRLLSPLNEPQSPIYASPPQSPSSDSVNEERISPCNIPHGSYCHNEDGKIALSCNGANQDVRLPRGSTPTSASLNNGTEISAFAFTRDSHMKIILGTCSDNNQWNKSRKNGISIVPNSGISSATNALRSGLNALKAGVLEAAVGRKTQQDDSPLVSAASMAVPNLVRPKSTKAKTSVSGNGAVQWKKETPL</sequence>
<feature type="domain" description="TANC1/2-like AAA+ ATPase lid" evidence="8">
    <location>
        <begin position="231"/>
        <end position="315"/>
    </location>
</feature>
<keyword evidence="11" id="KW-1185">Reference proteome</keyword>
<evidence type="ECO:0000256" key="2">
    <source>
        <dbReference type="ARBA" id="ARBA00022737"/>
    </source>
</evidence>
<proteinExistence type="predicted"/>
<name>A0A8J2LJ23_9HEXA</name>
<keyword evidence="1" id="KW-0597">Phosphoprotein</keyword>
<accession>A0A8J2LJ23</accession>
<dbReference type="InterPro" id="IPR056884">
    <property type="entry name" value="NPHP3-like_N"/>
</dbReference>
<dbReference type="Pfam" id="PF24883">
    <property type="entry name" value="NPHP3_N"/>
    <property type="match status" value="1"/>
</dbReference>
<evidence type="ECO:0000313" key="11">
    <source>
        <dbReference type="Proteomes" id="UP000708208"/>
    </source>
</evidence>
<dbReference type="Proteomes" id="UP000708208">
    <property type="component" value="Unassembled WGS sequence"/>
</dbReference>
<feature type="repeat" description="ANK" evidence="4">
    <location>
        <begin position="1060"/>
        <end position="1092"/>
    </location>
</feature>
<feature type="repeat" description="ANK" evidence="4">
    <location>
        <begin position="730"/>
        <end position="762"/>
    </location>
</feature>
<feature type="repeat" description="ANK" evidence="4">
    <location>
        <begin position="796"/>
        <end position="828"/>
    </location>
</feature>
<feature type="repeat" description="ANK" evidence="4">
    <location>
        <begin position="763"/>
        <end position="795"/>
    </location>
</feature>